<accession>Q12NZ9</accession>
<name>Q12NZ9_SHEDO</name>
<keyword evidence="3" id="KW-1185">Reference proteome</keyword>
<evidence type="ECO:0000256" key="1">
    <source>
        <dbReference type="SAM" id="SignalP"/>
    </source>
</evidence>
<feature type="chain" id="PRO_5004181737" evidence="1">
    <location>
        <begin position="22"/>
        <end position="154"/>
    </location>
</feature>
<dbReference type="Proteomes" id="UP000001982">
    <property type="component" value="Chromosome"/>
</dbReference>
<feature type="signal peptide" evidence="1">
    <location>
        <begin position="1"/>
        <end position="21"/>
    </location>
</feature>
<gene>
    <name evidence="2" type="ordered locus">Sden_1542</name>
</gene>
<dbReference type="AlphaFoldDB" id="Q12NZ9"/>
<dbReference type="RefSeq" id="WP_011495985.1">
    <property type="nucleotide sequence ID" value="NC_007954.1"/>
</dbReference>
<keyword evidence="1" id="KW-0732">Signal</keyword>
<dbReference type="OrthoDB" id="8479380at2"/>
<dbReference type="EMBL" id="CP000302">
    <property type="protein sequence ID" value="ABE54827.1"/>
    <property type="molecule type" value="Genomic_DNA"/>
</dbReference>
<protein>
    <submittedName>
        <fullName evidence="2">Uncharacterized protein</fullName>
    </submittedName>
</protein>
<proteinExistence type="predicted"/>
<evidence type="ECO:0000313" key="3">
    <source>
        <dbReference type="Proteomes" id="UP000001982"/>
    </source>
</evidence>
<dbReference type="HOGENOM" id="CLU_143531_0_0_6"/>
<dbReference type="STRING" id="318161.Sden_1542"/>
<evidence type="ECO:0000313" key="2">
    <source>
        <dbReference type="EMBL" id="ABE54827.1"/>
    </source>
</evidence>
<reference evidence="2 3" key="1">
    <citation type="submission" date="2006-03" db="EMBL/GenBank/DDBJ databases">
        <title>Complete sequence of Shewanella denitrificans OS217.</title>
        <authorList>
            <consortium name="US DOE Joint Genome Institute"/>
            <person name="Copeland A."/>
            <person name="Lucas S."/>
            <person name="Lapidus A."/>
            <person name="Barry K."/>
            <person name="Detter J.C."/>
            <person name="Glavina del Rio T."/>
            <person name="Hammon N."/>
            <person name="Israni S."/>
            <person name="Dalin E."/>
            <person name="Tice H."/>
            <person name="Pitluck S."/>
            <person name="Brettin T."/>
            <person name="Bruce D."/>
            <person name="Han C."/>
            <person name="Tapia R."/>
            <person name="Gilna P."/>
            <person name="Kiss H."/>
            <person name="Schmutz J."/>
            <person name="Larimer F."/>
            <person name="Land M."/>
            <person name="Hauser L."/>
            <person name="Kyrpides N."/>
            <person name="Lykidis A."/>
            <person name="Richardson P."/>
        </authorList>
    </citation>
    <scope>NUCLEOTIDE SEQUENCE [LARGE SCALE GENOMIC DNA]</scope>
    <source>
        <strain evidence="3">OS217 / ATCC BAA-1090 / DSM 15013</strain>
    </source>
</reference>
<organism evidence="2 3">
    <name type="scientific">Shewanella denitrificans (strain OS217 / ATCC BAA-1090 / DSM 15013)</name>
    <dbReference type="NCBI Taxonomy" id="318161"/>
    <lineage>
        <taxon>Bacteria</taxon>
        <taxon>Pseudomonadati</taxon>
        <taxon>Pseudomonadota</taxon>
        <taxon>Gammaproteobacteria</taxon>
        <taxon>Alteromonadales</taxon>
        <taxon>Shewanellaceae</taxon>
        <taxon>Shewanella</taxon>
    </lineage>
</organism>
<sequence length="154" mass="17160">MYKPLILSLSIIILSSGSAFAATTINDMQACQGYLDFVDNKLDDLKETYSAGDLNTIRTGLVNYNQYIQQTIITPGLLEFTGNDAQKASETQLQIDAYKTHISERLKQKYQDDKMVVDYAVVLNDCAKKAMPEENVLQELKTALELIVSLAKQG</sequence>
<dbReference type="eggNOG" id="ENOG5033ZSM">
    <property type="taxonomic scope" value="Bacteria"/>
</dbReference>
<dbReference type="KEGG" id="sdn:Sden_1542"/>